<organism evidence="1">
    <name type="scientific">Pediococcus pentosaceus</name>
    <dbReference type="NCBI Taxonomy" id="1255"/>
    <lineage>
        <taxon>Bacteria</taxon>
        <taxon>Bacillati</taxon>
        <taxon>Bacillota</taxon>
        <taxon>Bacilli</taxon>
        <taxon>Lactobacillales</taxon>
        <taxon>Lactobacillaceae</taxon>
        <taxon>Pediococcus</taxon>
    </lineage>
</organism>
<name>Q9X3B3_PEDPE</name>
<dbReference type="AlphaFoldDB" id="Q9X3B3"/>
<reference evidence="1" key="2">
    <citation type="submission" date="1998-06" db="EMBL/GenBank/DDBJ databases">
        <title>Pediococcus pentosaceus pediocin A encoding plasmid, pMD136.</title>
        <authorList>
            <person name="Kantor A."/>
            <person name="Mett A."/>
            <person name="Shapira R."/>
        </authorList>
    </citation>
    <scope>NUCLEOTIDE SEQUENCE</scope>
    <source>
        <strain evidence="1">ATCC 43200</strain>
        <plasmid evidence="1">pMD136</plasmid>
    </source>
</reference>
<dbReference type="EMBL" id="AF069302">
    <property type="protein sequence ID" value="AAD25915.1"/>
    <property type="molecule type" value="Genomic_DNA"/>
</dbReference>
<geneLocation type="plasmid" evidence="1">
    <name>pMD136</name>
</geneLocation>
<evidence type="ECO:0000313" key="1">
    <source>
        <dbReference type="EMBL" id="AAD25915.1"/>
    </source>
</evidence>
<keyword evidence="1" id="KW-0614">Plasmid</keyword>
<sequence>MIKFNCYDIIITIPFYIRDWHNTFHFITLIFNFSNLKISLFLHFFNSLLKPCMFIFTSNIKKRKQFLLR</sequence>
<reference evidence="1" key="1">
    <citation type="journal article" date="1997" name="FEMS Microbiol. Lett.">
        <title>Molecular characterization of the replicon of the Pediococcus pentosaceus 43200 pediocin A plasmid pMD136.</title>
        <authorList>
            <person name="Kantor A."/>
            <person name="Montville T.J."/>
            <person name="Mett A."/>
            <person name="Shapira R."/>
        </authorList>
    </citation>
    <scope>NUCLEOTIDE SEQUENCE</scope>
    <source>
        <strain evidence="1">ATCC 43200</strain>
        <plasmid evidence="1">pMD136</plasmid>
    </source>
</reference>
<proteinExistence type="predicted"/>
<protein>
    <submittedName>
        <fullName evidence="1">Uncharacterized protein</fullName>
    </submittedName>
</protein>
<accession>Q9X3B3</accession>